<name>A0A6N9YM31_9ACTN</name>
<dbReference type="SUPFAM" id="SSF53474">
    <property type="entry name" value="alpha/beta-Hydrolases"/>
    <property type="match status" value="1"/>
</dbReference>
<dbReference type="GO" id="GO:0016747">
    <property type="term" value="F:acyltransferase activity, transferring groups other than amino-acyl groups"/>
    <property type="evidence" value="ECO:0007669"/>
    <property type="project" value="TreeGrafter"/>
</dbReference>
<dbReference type="InterPro" id="IPR050583">
    <property type="entry name" value="Mycobacterial_A85_antigen"/>
</dbReference>
<dbReference type="AlphaFoldDB" id="A0A6N9YM31"/>
<evidence type="ECO:0000313" key="1">
    <source>
        <dbReference type="EMBL" id="NED95909.1"/>
    </source>
</evidence>
<dbReference type="EMBL" id="JAAGOB010000005">
    <property type="protein sequence ID" value="NED95909.1"/>
    <property type="molecule type" value="Genomic_DNA"/>
</dbReference>
<dbReference type="Pfam" id="PF00756">
    <property type="entry name" value="Esterase"/>
    <property type="match status" value="1"/>
</dbReference>
<keyword evidence="2" id="KW-1185">Reference proteome</keyword>
<dbReference type="RefSeq" id="WP_163818670.1">
    <property type="nucleotide sequence ID" value="NZ_JAAGOB010000005.1"/>
</dbReference>
<comment type="caution">
    <text evidence="1">The sequence shown here is derived from an EMBL/GenBank/DDBJ whole genome shotgun (WGS) entry which is preliminary data.</text>
</comment>
<dbReference type="InterPro" id="IPR029058">
    <property type="entry name" value="AB_hydrolase_fold"/>
</dbReference>
<protein>
    <recommendedName>
        <fullName evidence="3">Esterase family protein</fullName>
    </recommendedName>
</protein>
<accession>A0A6N9YM31</accession>
<reference evidence="1 2" key="1">
    <citation type="submission" date="2020-02" db="EMBL/GenBank/DDBJ databases">
        <authorList>
            <person name="Li X.-J."/>
            <person name="Feng X.-M."/>
        </authorList>
    </citation>
    <scope>NUCLEOTIDE SEQUENCE [LARGE SCALE GENOMIC DNA]</scope>
    <source>
        <strain evidence="1 2">CGMCC 4.7225</strain>
    </source>
</reference>
<organism evidence="1 2">
    <name type="scientific">Phytoactinopolyspora alkaliphila</name>
    <dbReference type="NCBI Taxonomy" id="1783498"/>
    <lineage>
        <taxon>Bacteria</taxon>
        <taxon>Bacillati</taxon>
        <taxon>Actinomycetota</taxon>
        <taxon>Actinomycetes</taxon>
        <taxon>Jiangellales</taxon>
        <taxon>Jiangellaceae</taxon>
        <taxon>Phytoactinopolyspora</taxon>
    </lineage>
</organism>
<dbReference type="PANTHER" id="PTHR48098">
    <property type="entry name" value="ENTEROCHELIN ESTERASE-RELATED"/>
    <property type="match status" value="1"/>
</dbReference>
<proteinExistence type="predicted"/>
<dbReference type="Gene3D" id="3.40.50.1820">
    <property type="entry name" value="alpha/beta hydrolase"/>
    <property type="match status" value="1"/>
</dbReference>
<evidence type="ECO:0000313" key="2">
    <source>
        <dbReference type="Proteomes" id="UP000469185"/>
    </source>
</evidence>
<evidence type="ECO:0008006" key="3">
    <source>
        <dbReference type="Google" id="ProtNLM"/>
    </source>
</evidence>
<dbReference type="Proteomes" id="UP000469185">
    <property type="component" value="Unassembled WGS sequence"/>
</dbReference>
<dbReference type="InterPro" id="IPR000801">
    <property type="entry name" value="Esterase-like"/>
</dbReference>
<sequence>MHDIVVYLPHGYDADRATPYPTLYLSHGGGDHSTAWTMQGVAHYILENAIAAGAVQPMVIISTDFNGLPGGNNGYANELRDNVIPYVEANYNVATRAEDRALAGFSAGGCRAFTIFYDHTVLFGYHAPWSITGPVANADQIERMKAVPGGIHIGTGLQDHLFNNRGQGGTVVANTRYGSRL</sequence>
<gene>
    <name evidence="1" type="ORF">G1H11_11375</name>
</gene>
<dbReference type="PANTHER" id="PTHR48098:SF1">
    <property type="entry name" value="DIACYLGLYCEROL ACYLTRANSFERASE_MYCOLYLTRANSFERASE AG85A"/>
    <property type="match status" value="1"/>
</dbReference>